<dbReference type="EMBL" id="CP039347">
    <property type="protein sequence ID" value="QCD86970.1"/>
    <property type="molecule type" value="Genomic_DNA"/>
</dbReference>
<dbReference type="Proteomes" id="UP000501690">
    <property type="component" value="Linkage Group LG3"/>
</dbReference>
<proteinExistence type="predicted"/>
<evidence type="ECO:0000313" key="1">
    <source>
        <dbReference type="EMBL" id="QCD86970.1"/>
    </source>
</evidence>
<protein>
    <submittedName>
        <fullName evidence="1">Uncharacterized protein</fullName>
    </submittedName>
</protein>
<sequence>MIMCGEGICKSRPSESISSRRELQNLTSGLGSRYSPRRPWFGVERLSLAQARESRLSEIMCNCGCLKLAQARRTSLSEVEGLAWIVYACGVMFGLEGLSPIGVLDVLVDWTHDGHGIGEESVGQDYERDRLVGEGICKSRPSESISSRRELQNLTSGLGSRYSPRRPWFGVERLSLAQEVQWSVRVVARTARFRMIALFSGF</sequence>
<reference evidence="1 2" key="1">
    <citation type="submission" date="2019-04" db="EMBL/GenBank/DDBJ databases">
        <title>An improved genome assembly and genetic linkage map for asparagus bean, Vigna unguiculata ssp. sesquipedialis.</title>
        <authorList>
            <person name="Xia Q."/>
            <person name="Zhang R."/>
            <person name="Dong Y."/>
        </authorList>
    </citation>
    <scope>NUCLEOTIDE SEQUENCE [LARGE SCALE GENOMIC DNA]</scope>
    <source>
        <tissue evidence="1">Leaf</tissue>
    </source>
</reference>
<keyword evidence="2" id="KW-1185">Reference proteome</keyword>
<organism evidence="1 2">
    <name type="scientific">Vigna unguiculata</name>
    <name type="common">Cowpea</name>
    <dbReference type="NCBI Taxonomy" id="3917"/>
    <lineage>
        <taxon>Eukaryota</taxon>
        <taxon>Viridiplantae</taxon>
        <taxon>Streptophyta</taxon>
        <taxon>Embryophyta</taxon>
        <taxon>Tracheophyta</taxon>
        <taxon>Spermatophyta</taxon>
        <taxon>Magnoliopsida</taxon>
        <taxon>eudicotyledons</taxon>
        <taxon>Gunneridae</taxon>
        <taxon>Pentapetalae</taxon>
        <taxon>rosids</taxon>
        <taxon>fabids</taxon>
        <taxon>Fabales</taxon>
        <taxon>Fabaceae</taxon>
        <taxon>Papilionoideae</taxon>
        <taxon>50 kb inversion clade</taxon>
        <taxon>NPAAA clade</taxon>
        <taxon>indigoferoid/millettioid clade</taxon>
        <taxon>Phaseoleae</taxon>
        <taxon>Vigna</taxon>
    </lineage>
</organism>
<accession>A0A4D6LEQ5</accession>
<dbReference type="AlphaFoldDB" id="A0A4D6LEQ5"/>
<evidence type="ECO:0000313" key="2">
    <source>
        <dbReference type="Proteomes" id="UP000501690"/>
    </source>
</evidence>
<gene>
    <name evidence="1" type="ORF">DEO72_LG3g1501</name>
</gene>
<name>A0A4D6LEQ5_VIGUN</name>